<evidence type="ECO:0000313" key="1">
    <source>
        <dbReference type="EMBL" id="GAJ05152.1"/>
    </source>
</evidence>
<name>X1UNH9_9ZZZZ</name>
<organism evidence="1">
    <name type="scientific">marine sediment metagenome</name>
    <dbReference type="NCBI Taxonomy" id="412755"/>
    <lineage>
        <taxon>unclassified sequences</taxon>
        <taxon>metagenomes</taxon>
        <taxon>ecological metagenomes</taxon>
    </lineage>
</organism>
<reference evidence="1" key="1">
    <citation type="journal article" date="2014" name="Front. Microbiol.">
        <title>High frequency of phylogenetically diverse reductive dehalogenase-homologous genes in deep subseafloor sedimentary metagenomes.</title>
        <authorList>
            <person name="Kawai M."/>
            <person name="Futagami T."/>
            <person name="Toyoda A."/>
            <person name="Takaki Y."/>
            <person name="Nishi S."/>
            <person name="Hori S."/>
            <person name="Arai W."/>
            <person name="Tsubouchi T."/>
            <person name="Morono Y."/>
            <person name="Uchiyama I."/>
            <person name="Ito T."/>
            <person name="Fujiyama A."/>
            <person name="Inagaki F."/>
            <person name="Takami H."/>
        </authorList>
    </citation>
    <scope>NUCLEOTIDE SEQUENCE</scope>
    <source>
        <strain evidence="1">Expedition CK06-06</strain>
    </source>
</reference>
<sequence>MIQDREIWGDPYIGLRWAAESVEVFQQIAFDTPRFCWDAGHTTLGSPDIFTDIKEFLENLWNQVFGPTGWIQRTVYPWIQGAIATIQTYIFDIYDAIAMVWNNAWDYVFGPESWLQKTAYPWIQGQLAILNTVLYDVRNVIAEVWNNIWNYVFG</sequence>
<accession>X1UNH9</accession>
<feature type="non-terminal residue" evidence="1">
    <location>
        <position position="154"/>
    </location>
</feature>
<protein>
    <submittedName>
        <fullName evidence="1">Uncharacterized protein</fullName>
    </submittedName>
</protein>
<proteinExistence type="predicted"/>
<comment type="caution">
    <text evidence="1">The sequence shown here is derived from an EMBL/GenBank/DDBJ whole genome shotgun (WGS) entry which is preliminary data.</text>
</comment>
<dbReference type="EMBL" id="BARW01030368">
    <property type="protein sequence ID" value="GAJ05152.1"/>
    <property type="molecule type" value="Genomic_DNA"/>
</dbReference>
<gene>
    <name evidence="1" type="ORF">S12H4_48567</name>
</gene>
<dbReference type="AlphaFoldDB" id="X1UNH9"/>